<name>A4J431_DESRM</name>
<keyword evidence="2" id="KW-0547">Nucleotide-binding</keyword>
<dbReference type="GO" id="GO:0006580">
    <property type="term" value="P:ethanolamine metabolic process"/>
    <property type="evidence" value="ECO:0007669"/>
    <property type="project" value="InterPro"/>
</dbReference>
<dbReference type="Proteomes" id="UP000001556">
    <property type="component" value="Chromosome"/>
</dbReference>
<dbReference type="SUPFAM" id="SSF89028">
    <property type="entry name" value="Cobalamin adenosyltransferase-like"/>
    <property type="match status" value="1"/>
</dbReference>
<evidence type="ECO:0000259" key="4">
    <source>
        <dbReference type="Pfam" id="PF01923"/>
    </source>
</evidence>
<keyword evidence="3" id="KW-0067">ATP-binding</keyword>
<gene>
    <name evidence="5" type="ordered locus">Dred_1300</name>
</gene>
<evidence type="ECO:0000313" key="5">
    <source>
        <dbReference type="EMBL" id="ABO49834.1"/>
    </source>
</evidence>
<dbReference type="InterPro" id="IPR036451">
    <property type="entry name" value="CblAdoTrfase-like_sf"/>
</dbReference>
<keyword evidence="6" id="KW-1185">Reference proteome</keyword>
<sequence>MRVFTELELRDQYFKNPFATFHLPPNCRLTPAATQFLNERKIKVVTGENPSPAPSFTDKQVECKGTAREKGYLLPNGQFSEKKPEHMTQLKGKNLVDKRHPVIRLRGKLDSFQALAIDTIIDLQTFGYGQMAKELEEVLTLARAVLRAEVTGEELPEPGFAGLTSNEIREISHHPDKHLGVKHFLPSPAHGKIMARLNLLRTSIRETELVAADGFVRENGETERKDIMETLNRMSSMIYIMMCKLLAGKSNGGETL</sequence>
<dbReference type="GO" id="GO:0005524">
    <property type="term" value="F:ATP binding"/>
    <property type="evidence" value="ECO:0007669"/>
    <property type="project" value="UniProtKB-KW"/>
</dbReference>
<dbReference type="OrthoDB" id="306726at2"/>
<dbReference type="HOGENOM" id="CLU_093470_1_0_9"/>
<accession>A4J431</accession>
<dbReference type="Gene3D" id="1.20.1200.10">
    <property type="entry name" value="Cobalamin adenosyltransferase-like"/>
    <property type="match status" value="1"/>
</dbReference>
<dbReference type="eggNOG" id="COG4812">
    <property type="taxonomic scope" value="Bacteria"/>
</dbReference>
<evidence type="ECO:0000256" key="1">
    <source>
        <dbReference type="ARBA" id="ARBA00022679"/>
    </source>
</evidence>
<dbReference type="InterPro" id="IPR016030">
    <property type="entry name" value="CblAdoTrfase-like"/>
</dbReference>
<protein>
    <submittedName>
        <fullName evidence="5">Cobalamin adenosyltransferase</fullName>
    </submittedName>
</protein>
<dbReference type="PIRSF" id="PIRSF012294">
    <property type="entry name" value="ATR_EutT"/>
    <property type="match status" value="1"/>
</dbReference>
<dbReference type="RefSeq" id="WP_011877657.1">
    <property type="nucleotide sequence ID" value="NC_009253.1"/>
</dbReference>
<evidence type="ECO:0000256" key="2">
    <source>
        <dbReference type="ARBA" id="ARBA00022741"/>
    </source>
</evidence>
<dbReference type="InterPro" id="IPR009194">
    <property type="entry name" value="AdoTrfase_EutT"/>
</dbReference>
<dbReference type="AlphaFoldDB" id="A4J431"/>
<feature type="domain" description="Cobalamin adenosyltransferase-like" evidence="4">
    <location>
        <begin position="81"/>
        <end position="244"/>
    </location>
</feature>
<dbReference type="GO" id="GO:0008817">
    <property type="term" value="F:corrinoid adenosyltransferase activity"/>
    <property type="evidence" value="ECO:0007669"/>
    <property type="project" value="InterPro"/>
</dbReference>
<evidence type="ECO:0000256" key="3">
    <source>
        <dbReference type="ARBA" id="ARBA00022840"/>
    </source>
</evidence>
<dbReference type="STRING" id="349161.Dred_1300"/>
<dbReference type="EMBL" id="CP000612">
    <property type="protein sequence ID" value="ABO49834.1"/>
    <property type="molecule type" value="Genomic_DNA"/>
</dbReference>
<organism evidence="5 6">
    <name type="scientific">Desulforamulus reducens (strain ATCC BAA-1160 / DSM 100696 / MI-1)</name>
    <name type="common">Desulfotomaculum reducens</name>
    <dbReference type="NCBI Taxonomy" id="349161"/>
    <lineage>
        <taxon>Bacteria</taxon>
        <taxon>Bacillati</taxon>
        <taxon>Bacillota</taxon>
        <taxon>Clostridia</taxon>
        <taxon>Eubacteriales</taxon>
        <taxon>Peptococcaceae</taxon>
        <taxon>Desulforamulus</taxon>
    </lineage>
</organism>
<keyword evidence="1 5" id="KW-0808">Transferase</keyword>
<evidence type="ECO:0000313" key="6">
    <source>
        <dbReference type="Proteomes" id="UP000001556"/>
    </source>
</evidence>
<dbReference type="GO" id="GO:0009236">
    <property type="term" value="P:cobalamin biosynthetic process"/>
    <property type="evidence" value="ECO:0007669"/>
    <property type="project" value="InterPro"/>
</dbReference>
<dbReference type="Pfam" id="PF01923">
    <property type="entry name" value="Cob_adeno_trans"/>
    <property type="match status" value="1"/>
</dbReference>
<dbReference type="KEGG" id="drm:Dred_1300"/>
<proteinExistence type="predicted"/>
<reference evidence="5 6" key="1">
    <citation type="submission" date="2007-03" db="EMBL/GenBank/DDBJ databases">
        <title>Complete sequence of Desulfotomaculum reducens MI-1.</title>
        <authorList>
            <consortium name="US DOE Joint Genome Institute"/>
            <person name="Copeland A."/>
            <person name="Lucas S."/>
            <person name="Lapidus A."/>
            <person name="Barry K."/>
            <person name="Detter J.C."/>
            <person name="Glavina del Rio T."/>
            <person name="Hammon N."/>
            <person name="Israni S."/>
            <person name="Dalin E."/>
            <person name="Tice H."/>
            <person name="Pitluck S."/>
            <person name="Sims D."/>
            <person name="Brettin T."/>
            <person name="Bruce D."/>
            <person name="Han C."/>
            <person name="Tapia R."/>
            <person name="Schmutz J."/>
            <person name="Larimer F."/>
            <person name="Land M."/>
            <person name="Hauser L."/>
            <person name="Kyrpides N."/>
            <person name="Kim E."/>
            <person name="Tebo B.M."/>
            <person name="Richardson P."/>
        </authorList>
    </citation>
    <scope>NUCLEOTIDE SEQUENCE [LARGE SCALE GENOMIC DNA]</scope>
    <source>
        <strain evidence="5 6">MI-1</strain>
    </source>
</reference>